<dbReference type="Gene3D" id="3.90.1530.30">
    <property type="match status" value="1"/>
</dbReference>
<dbReference type="InterPro" id="IPR050336">
    <property type="entry name" value="Chromosome_partition/occlusion"/>
</dbReference>
<comment type="similarity">
    <text evidence="1">Belongs to the ParB family.</text>
</comment>
<dbReference type="InterPro" id="IPR003115">
    <property type="entry name" value="ParB_N"/>
</dbReference>
<protein>
    <submittedName>
        <fullName evidence="5">Chromosome partitioning protein ParB</fullName>
    </submittedName>
</protein>
<gene>
    <name evidence="5" type="primary">parB</name>
    <name evidence="5" type="ORF">GCM10011340_25890</name>
</gene>
<dbReference type="InterPro" id="IPR041468">
    <property type="entry name" value="HTH_ParB/Spo0J"/>
</dbReference>
<dbReference type="InterPro" id="IPR036086">
    <property type="entry name" value="ParB/Sulfiredoxin_sf"/>
</dbReference>
<dbReference type="PANTHER" id="PTHR33375:SF1">
    <property type="entry name" value="CHROMOSOME-PARTITIONING PROTEIN PARB-RELATED"/>
    <property type="match status" value="1"/>
</dbReference>
<dbReference type="SUPFAM" id="SSF110849">
    <property type="entry name" value="ParB/Sulfiredoxin"/>
    <property type="match status" value="1"/>
</dbReference>
<dbReference type="InterPro" id="IPR057240">
    <property type="entry name" value="ParB_dimer_C"/>
</dbReference>
<proteinExistence type="inferred from homology"/>
<dbReference type="SMART" id="SM00470">
    <property type="entry name" value="ParB"/>
    <property type="match status" value="1"/>
</dbReference>
<sequence>MAAKSPKRKNALGRGLGALLEDSTNNTVSSDIASSAGGSLNEIPLDQIQVNPYQPRTHFDRTALEELAESIKVQGIIQPITVRKLSDKEYQLISGERRFQASKIAGLENIPAYIRTADDQQMLEMALIENIQRENLNAIEIALSYQRLLDECNLKQEELGDRVGKNRTTVNNYLRLLRLPPDIQAGIRDQKISMGHARAIINVEDVAKQLYIYNKTVDEGLSVRKVEQLVRDLMSKSVDDPKPEKKGSNHHKNYEVQQIQTKLSSHFGTRVSLKADGQFRGEIKIPFVSTEDLNRILEIISL</sequence>
<dbReference type="Pfam" id="PF02195">
    <property type="entry name" value="ParB_N"/>
    <property type="match status" value="1"/>
</dbReference>
<keyword evidence="3" id="KW-0238">DNA-binding</keyword>
<dbReference type="NCBIfam" id="TIGR00180">
    <property type="entry name" value="parB_part"/>
    <property type="match status" value="1"/>
</dbReference>
<keyword evidence="2" id="KW-0159">Chromosome partition</keyword>
<dbReference type="RefSeq" id="WP_189630677.1">
    <property type="nucleotide sequence ID" value="NZ_BNAG01000003.1"/>
</dbReference>
<dbReference type="Gene3D" id="1.10.10.2830">
    <property type="match status" value="1"/>
</dbReference>
<dbReference type="InterPro" id="IPR004437">
    <property type="entry name" value="ParB/RepB/Spo0J"/>
</dbReference>
<reference evidence="6" key="1">
    <citation type="journal article" date="2019" name="Int. J. Syst. Evol. Microbiol.">
        <title>The Global Catalogue of Microorganisms (GCM) 10K type strain sequencing project: providing services to taxonomists for standard genome sequencing and annotation.</title>
        <authorList>
            <consortium name="The Broad Institute Genomics Platform"/>
            <consortium name="The Broad Institute Genome Sequencing Center for Infectious Disease"/>
            <person name="Wu L."/>
            <person name="Ma J."/>
        </authorList>
    </citation>
    <scope>NUCLEOTIDE SEQUENCE [LARGE SCALE GENOMIC DNA]</scope>
    <source>
        <strain evidence="6">CGMCC 1.15111</strain>
    </source>
</reference>
<dbReference type="SUPFAM" id="SSF109709">
    <property type="entry name" value="KorB DNA-binding domain-like"/>
    <property type="match status" value="1"/>
</dbReference>
<evidence type="ECO:0000256" key="1">
    <source>
        <dbReference type="ARBA" id="ARBA00006295"/>
    </source>
</evidence>
<evidence type="ECO:0000313" key="5">
    <source>
        <dbReference type="EMBL" id="GHE68864.1"/>
    </source>
</evidence>
<dbReference type="Proteomes" id="UP000658258">
    <property type="component" value="Unassembled WGS sequence"/>
</dbReference>
<feature type="domain" description="ParB-like N-terminal" evidence="4">
    <location>
        <begin position="41"/>
        <end position="131"/>
    </location>
</feature>
<dbReference type="CDD" id="cd16393">
    <property type="entry name" value="SPO0J_N"/>
    <property type="match status" value="1"/>
</dbReference>
<evidence type="ECO:0000259" key="4">
    <source>
        <dbReference type="SMART" id="SM00470"/>
    </source>
</evidence>
<keyword evidence="6" id="KW-1185">Reference proteome</keyword>
<dbReference type="Pfam" id="PF23552">
    <property type="entry name" value="ParB_C"/>
    <property type="match status" value="1"/>
</dbReference>
<comment type="caution">
    <text evidence="5">The sequence shown here is derived from an EMBL/GenBank/DDBJ whole genome shotgun (WGS) entry which is preliminary data.</text>
</comment>
<evidence type="ECO:0000256" key="3">
    <source>
        <dbReference type="ARBA" id="ARBA00023125"/>
    </source>
</evidence>
<name>A0ABQ3IAF0_9BACT</name>
<dbReference type="Pfam" id="PF17762">
    <property type="entry name" value="HTH_ParB"/>
    <property type="match status" value="1"/>
</dbReference>
<dbReference type="PANTHER" id="PTHR33375">
    <property type="entry name" value="CHROMOSOME-PARTITIONING PROTEIN PARB-RELATED"/>
    <property type="match status" value="1"/>
</dbReference>
<accession>A0ABQ3IAF0</accession>
<evidence type="ECO:0000256" key="2">
    <source>
        <dbReference type="ARBA" id="ARBA00022829"/>
    </source>
</evidence>
<dbReference type="EMBL" id="BNAG01000003">
    <property type="protein sequence ID" value="GHE68864.1"/>
    <property type="molecule type" value="Genomic_DNA"/>
</dbReference>
<organism evidence="5 6">
    <name type="scientific">Roseivirga thermotolerans</name>
    <dbReference type="NCBI Taxonomy" id="1758176"/>
    <lineage>
        <taxon>Bacteria</taxon>
        <taxon>Pseudomonadati</taxon>
        <taxon>Bacteroidota</taxon>
        <taxon>Cytophagia</taxon>
        <taxon>Cytophagales</taxon>
        <taxon>Roseivirgaceae</taxon>
        <taxon>Roseivirga</taxon>
    </lineage>
</organism>
<evidence type="ECO:0000313" key="6">
    <source>
        <dbReference type="Proteomes" id="UP000658258"/>
    </source>
</evidence>